<evidence type="ECO:0000313" key="9">
    <source>
        <dbReference type="EMBL" id="MBB3102774.1"/>
    </source>
</evidence>
<organism evidence="9 10">
    <name type="scientific">Azomonas macrocytogenes</name>
    <name type="common">Azotobacter macrocytogenes</name>
    <dbReference type="NCBI Taxonomy" id="69962"/>
    <lineage>
        <taxon>Bacteria</taxon>
        <taxon>Pseudomonadati</taxon>
        <taxon>Pseudomonadota</taxon>
        <taxon>Gammaproteobacteria</taxon>
        <taxon>Pseudomonadales</taxon>
        <taxon>Pseudomonadaceae</taxon>
        <taxon>Azomonas</taxon>
    </lineage>
</organism>
<keyword evidence="10" id="KW-1185">Reference proteome</keyword>
<dbReference type="Pfam" id="PF00528">
    <property type="entry name" value="BPD_transp_1"/>
    <property type="match status" value="1"/>
</dbReference>
<comment type="caution">
    <text evidence="9">The sequence shown here is derived from an EMBL/GenBank/DDBJ whole genome shotgun (WGS) entry which is preliminary data.</text>
</comment>
<accession>A0A839T335</accession>
<protein>
    <submittedName>
        <fullName evidence="9">NitT/TauT family transport system permease protein</fullName>
    </submittedName>
</protein>
<evidence type="ECO:0000256" key="1">
    <source>
        <dbReference type="ARBA" id="ARBA00004651"/>
    </source>
</evidence>
<dbReference type="CDD" id="cd06261">
    <property type="entry name" value="TM_PBP2"/>
    <property type="match status" value="1"/>
</dbReference>
<evidence type="ECO:0000256" key="7">
    <source>
        <dbReference type="RuleBase" id="RU363032"/>
    </source>
</evidence>
<evidence type="ECO:0000256" key="4">
    <source>
        <dbReference type="ARBA" id="ARBA00022692"/>
    </source>
</evidence>
<proteinExistence type="inferred from homology"/>
<comment type="subcellular location">
    <subcellularLocation>
        <location evidence="1 7">Cell membrane</location>
        <topology evidence="1 7">Multi-pass membrane protein</topology>
    </subcellularLocation>
</comment>
<keyword evidence="3" id="KW-1003">Cell membrane</keyword>
<dbReference type="Gene3D" id="1.10.3720.10">
    <property type="entry name" value="MetI-like"/>
    <property type="match status" value="1"/>
</dbReference>
<evidence type="ECO:0000256" key="2">
    <source>
        <dbReference type="ARBA" id="ARBA00022448"/>
    </source>
</evidence>
<evidence type="ECO:0000256" key="3">
    <source>
        <dbReference type="ARBA" id="ARBA00022475"/>
    </source>
</evidence>
<dbReference type="EMBL" id="JACHXI010000004">
    <property type="protein sequence ID" value="MBB3102774.1"/>
    <property type="molecule type" value="Genomic_DNA"/>
</dbReference>
<feature type="transmembrane region" description="Helical" evidence="7">
    <location>
        <begin position="189"/>
        <end position="210"/>
    </location>
</feature>
<sequence length="278" mass="30299">MLKSKSLNLDDSDSAGCRTRSGFGRLRAWRRVALLVSPWLVLLLIWSAIRMVSDKYAGLIPSISSVLGQGYELLLDGTLASHWAASTLRVLGGVTLGVLLAIPAGFALGWYAGARRVMTPVLNFFRALPPIALIPLMIVYFGIGEPAKILVLVYAAFFTSVVVLYEGISRIQPIYINVARTLGASERELFVRVILPLALPHVLTASRVALGVGWMTLVASELISAQQGLGSMIQIAASYFQLETIYLGLFSIGFTAMLMDFLLVRLSARLVGWQEQVK</sequence>
<feature type="transmembrane region" description="Helical" evidence="7">
    <location>
        <begin position="28"/>
        <end position="49"/>
    </location>
</feature>
<name>A0A839T335_AZOMA</name>
<comment type="similarity">
    <text evidence="7">Belongs to the binding-protein-dependent transport system permease family.</text>
</comment>
<feature type="transmembrane region" description="Helical" evidence="7">
    <location>
        <begin position="149"/>
        <end position="168"/>
    </location>
</feature>
<gene>
    <name evidence="9" type="ORF">FHR87_001162</name>
</gene>
<feature type="domain" description="ABC transmembrane type-1" evidence="8">
    <location>
        <begin position="83"/>
        <end position="267"/>
    </location>
</feature>
<feature type="transmembrane region" description="Helical" evidence="7">
    <location>
        <begin position="90"/>
        <end position="112"/>
    </location>
</feature>
<dbReference type="GO" id="GO:0055085">
    <property type="term" value="P:transmembrane transport"/>
    <property type="evidence" value="ECO:0007669"/>
    <property type="project" value="InterPro"/>
</dbReference>
<dbReference type="GO" id="GO:0005886">
    <property type="term" value="C:plasma membrane"/>
    <property type="evidence" value="ECO:0007669"/>
    <property type="project" value="UniProtKB-SubCell"/>
</dbReference>
<keyword evidence="2 7" id="KW-0813">Transport</keyword>
<dbReference type="InterPro" id="IPR000515">
    <property type="entry name" value="MetI-like"/>
</dbReference>
<dbReference type="PANTHER" id="PTHR30151">
    <property type="entry name" value="ALKANE SULFONATE ABC TRANSPORTER-RELATED, MEMBRANE SUBUNIT"/>
    <property type="match status" value="1"/>
</dbReference>
<evidence type="ECO:0000256" key="5">
    <source>
        <dbReference type="ARBA" id="ARBA00022989"/>
    </source>
</evidence>
<dbReference type="AlphaFoldDB" id="A0A839T335"/>
<reference evidence="9 10" key="1">
    <citation type="submission" date="2020-08" db="EMBL/GenBank/DDBJ databases">
        <title>Genomic Encyclopedia of Type Strains, Phase III (KMG-III): the genomes of soil and plant-associated and newly described type strains.</title>
        <authorList>
            <person name="Whitman W."/>
        </authorList>
    </citation>
    <scope>NUCLEOTIDE SEQUENCE [LARGE SCALE GENOMIC DNA]</scope>
    <source>
        <strain evidence="9 10">CECT 4462</strain>
    </source>
</reference>
<dbReference type="PANTHER" id="PTHR30151:SF0">
    <property type="entry name" value="ABC TRANSPORTER PERMEASE PROTEIN MJ0413-RELATED"/>
    <property type="match status" value="1"/>
</dbReference>
<dbReference type="InterPro" id="IPR035906">
    <property type="entry name" value="MetI-like_sf"/>
</dbReference>
<dbReference type="PROSITE" id="PS50928">
    <property type="entry name" value="ABC_TM1"/>
    <property type="match status" value="1"/>
</dbReference>
<evidence type="ECO:0000313" key="10">
    <source>
        <dbReference type="Proteomes" id="UP000549250"/>
    </source>
</evidence>
<keyword evidence="5 7" id="KW-1133">Transmembrane helix</keyword>
<evidence type="ECO:0000259" key="8">
    <source>
        <dbReference type="PROSITE" id="PS50928"/>
    </source>
</evidence>
<keyword evidence="4 7" id="KW-0812">Transmembrane</keyword>
<keyword evidence="6 7" id="KW-0472">Membrane</keyword>
<evidence type="ECO:0000256" key="6">
    <source>
        <dbReference type="ARBA" id="ARBA00023136"/>
    </source>
</evidence>
<feature type="transmembrane region" description="Helical" evidence="7">
    <location>
        <begin position="124"/>
        <end position="143"/>
    </location>
</feature>
<feature type="transmembrane region" description="Helical" evidence="7">
    <location>
        <begin position="245"/>
        <end position="264"/>
    </location>
</feature>
<dbReference type="Proteomes" id="UP000549250">
    <property type="component" value="Unassembled WGS sequence"/>
</dbReference>
<dbReference type="SUPFAM" id="SSF161098">
    <property type="entry name" value="MetI-like"/>
    <property type="match status" value="1"/>
</dbReference>
<dbReference type="RefSeq" id="WP_183165753.1">
    <property type="nucleotide sequence ID" value="NZ_JACHXI010000004.1"/>
</dbReference>